<accession>A0A8J3YTK2</accession>
<dbReference type="SMART" id="SM00530">
    <property type="entry name" value="HTH_XRE"/>
    <property type="match status" value="1"/>
</dbReference>
<dbReference type="Proteomes" id="UP000619260">
    <property type="component" value="Unassembled WGS sequence"/>
</dbReference>
<evidence type="ECO:0000256" key="1">
    <source>
        <dbReference type="ARBA" id="ARBA00023125"/>
    </source>
</evidence>
<dbReference type="AlphaFoldDB" id="A0A8J3YTK2"/>
<dbReference type="PANTHER" id="PTHR46797">
    <property type="entry name" value="HTH-TYPE TRANSCRIPTIONAL REGULATOR"/>
    <property type="match status" value="1"/>
</dbReference>
<keyword evidence="1" id="KW-0238">DNA-binding</keyword>
<comment type="caution">
    <text evidence="3">The sequence shown here is derived from an EMBL/GenBank/DDBJ whole genome shotgun (WGS) entry which is preliminary data.</text>
</comment>
<dbReference type="SUPFAM" id="SSF47413">
    <property type="entry name" value="lambda repressor-like DNA-binding domains"/>
    <property type="match status" value="1"/>
</dbReference>
<dbReference type="InterPro" id="IPR010982">
    <property type="entry name" value="Lambda_DNA-bd_dom_sf"/>
</dbReference>
<gene>
    <name evidence="3" type="ORF">Val02_81720</name>
</gene>
<dbReference type="Gene3D" id="1.10.260.40">
    <property type="entry name" value="lambda repressor-like DNA-binding domains"/>
    <property type="match status" value="1"/>
</dbReference>
<keyword evidence="4" id="KW-1185">Reference proteome</keyword>
<feature type="domain" description="HTH cro/C1-type" evidence="2">
    <location>
        <begin position="22"/>
        <end position="76"/>
    </location>
</feature>
<sequence length="87" mass="9307">MPDTNKRRQAARSVLDHDPAVLRARRVALGLTQVAVATAAGCVPSHLAELERGTRNPSPPLLKRIADALGCEVRDLMPARETVSIAS</sequence>
<dbReference type="PROSITE" id="PS50943">
    <property type="entry name" value="HTH_CROC1"/>
    <property type="match status" value="1"/>
</dbReference>
<evidence type="ECO:0000259" key="2">
    <source>
        <dbReference type="PROSITE" id="PS50943"/>
    </source>
</evidence>
<organism evidence="3 4">
    <name type="scientific">Virgisporangium aliadipatigenens</name>
    <dbReference type="NCBI Taxonomy" id="741659"/>
    <lineage>
        <taxon>Bacteria</taxon>
        <taxon>Bacillati</taxon>
        <taxon>Actinomycetota</taxon>
        <taxon>Actinomycetes</taxon>
        <taxon>Micromonosporales</taxon>
        <taxon>Micromonosporaceae</taxon>
        <taxon>Virgisporangium</taxon>
    </lineage>
</organism>
<dbReference type="GO" id="GO:0005829">
    <property type="term" value="C:cytosol"/>
    <property type="evidence" value="ECO:0007669"/>
    <property type="project" value="TreeGrafter"/>
</dbReference>
<reference evidence="3" key="1">
    <citation type="submission" date="2021-01" db="EMBL/GenBank/DDBJ databases">
        <title>Whole genome shotgun sequence of Virgisporangium aliadipatigenens NBRC 105644.</title>
        <authorList>
            <person name="Komaki H."/>
            <person name="Tamura T."/>
        </authorList>
    </citation>
    <scope>NUCLEOTIDE SEQUENCE</scope>
    <source>
        <strain evidence="3">NBRC 105644</strain>
    </source>
</reference>
<dbReference type="Pfam" id="PF01381">
    <property type="entry name" value="HTH_3"/>
    <property type="match status" value="1"/>
</dbReference>
<dbReference type="PANTHER" id="PTHR46797:SF1">
    <property type="entry name" value="METHYLPHOSPHONATE SYNTHASE"/>
    <property type="match status" value="1"/>
</dbReference>
<dbReference type="InterPro" id="IPR001387">
    <property type="entry name" value="Cro/C1-type_HTH"/>
</dbReference>
<dbReference type="GO" id="GO:0003700">
    <property type="term" value="F:DNA-binding transcription factor activity"/>
    <property type="evidence" value="ECO:0007669"/>
    <property type="project" value="TreeGrafter"/>
</dbReference>
<name>A0A8J3YTK2_9ACTN</name>
<dbReference type="EMBL" id="BOPF01000046">
    <property type="protein sequence ID" value="GIJ51286.1"/>
    <property type="molecule type" value="Genomic_DNA"/>
</dbReference>
<proteinExistence type="predicted"/>
<dbReference type="GO" id="GO:0003677">
    <property type="term" value="F:DNA binding"/>
    <property type="evidence" value="ECO:0007669"/>
    <property type="project" value="UniProtKB-KW"/>
</dbReference>
<dbReference type="RefSeq" id="WP_203904695.1">
    <property type="nucleotide sequence ID" value="NZ_BOPF01000046.1"/>
</dbReference>
<dbReference type="InterPro" id="IPR050807">
    <property type="entry name" value="TransReg_Diox_bact_type"/>
</dbReference>
<evidence type="ECO:0000313" key="4">
    <source>
        <dbReference type="Proteomes" id="UP000619260"/>
    </source>
</evidence>
<evidence type="ECO:0000313" key="3">
    <source>
        <dbReference type="EMBL" id="GIJ51286.1"/>
    </source>
</evidence>
<protein>
    <recommendedName>
        <fullName evidence="2">HTH cro/C1-type domain-containing protein</fullName>
    </recommendedName>
</protein>
<dbReference type="CDD" id="cd00093">
    <property type="entry name" value="HTH_XRE"/>
    <property type="match status" value="1"/>
</dbReference>